<organism evidence="1 2">
    <name type="scientific">Parelaphostrongylus tenuis</name>
    <name type="common">Meningeal worm</name>
    <dbReference type="NCBI Taxonomy" id="148309"/>
    <lineage>
        <taxon>Eukaryota</taxon>
        <taxon>Metazoa</taxon>
        <taxon>Ecdysozoa</taxon>
        <taxon>Nematoda</taxon>
        <taxon>Chromadorea</taxon>
        <taxon>Rhabditida</taxon>
        <taxon>Rhabditina</taxon>
        <taxon>Rhabditomorpha</taxon>
        <taxon>Strongyloidea</taxon>
        <taxon>Metastrongylidae</taxon>
        <taxon>Parelaphostrongylus</taxon>
    </lineage>
</organism>
<dbReference type="InterPro" id="IPR036860">
    <property type="entry name" value="SH2_dom_sf"/>
</dbReference>
<comment type="caution">
    <text evidence="1">The sequence shown here is derived from an EMBL/GenBank/DDBJ whole genome shotgun (WGS) entry which is preliminary data.</text>
</comment>
<accession>A0AAD5LZG3</accession>
<protein>
    <submittedName>
        <fullName evidence="1">Uncharacterized protein</fullName>
    </submittedName>
</protein>
<dbReference type="Gene3D" id="3.30.505.10">
    <property type="entry name" value="SH2 domain"/>
    <property type="match status" value="1"/>
</dbReference>
<keyword evidence="2" id="KW-1185">Reference proteome</keyword>
<name>A0AAD5LZG3_PARTN</name>
<sequence>MLQQKEIPIILFEWNALGVNYVAAKLINFEEAGRTTRLVEDEPYYHGFMTREEAEKILKKDGEFLGKLQSSNAPQHD</sequence>
<reference evidence="1" key="1">
    <citation type="submission" date="2021-06" db="EMBL/GenBank/DDBJ databases">
        <title>Parelaphostrongylus tenuis whole genome reference sequence.</title>
        <authorList>
            <person name="Garwood T.J."/>
            <person name="Larsen P.A."/>
            <person name="Fountain-Jones N.M."/>
            <person name="Garbe J.R."/>
            <person name="Macchietto M.G."/>
            <person name="Kania S.A."/>
            <person name="Gerhold R.W."/>
            <person name="Richards J.E."/>
            <person name="Wolf T.M."/>
        </authorList>
    </citation>
    <scope>NUCLEOTIDE SEQUENCE</scope>
    <source>
        <strain evidence="1">MNPRO001-30</strain>
        <tissue evidence="1">Meninges</tissue>
    </source>
</reference>
<dbReference type="AlphaFoldDB" id="A0AAD5LZG3"/>
<evidence type="ECO:0000313" key="1">
    <source>
        <dbReference type="EMBL" id="KAJ1347208.1"/>
    </source>
</evidence>
<proteinExistence type="predicted"/>
<dbReference type="Proteomes" id="UP001196413">
    <property type="component" value="Unassembled WGS sequence"/>
</dbReference>
<dbReference type="EMBL" id="JAHQIW010000291">
    <property type="protein sequence ID" value="KAJ1347208.1"/>
    <property type="molecule type" value="Genomic_DNA"/>
</dbReference>
<gene>
    <name evidence="1" type="ORF">KIN20_002216</name>
</gene>
<evidence type="ECO:0000313" key="2">
    <source>
        <dbReference type="Proteomes" id="UP001196413"/>
    </source>
</evidence>
<dbReference type="SUPFAM" id="SSF55550">
    <property type="entry name" value="SH2 domain"/>
    <property type="match status" value="1"/>
</dbReference>